<organism evidence="1 2">
    <name type="scientific">Candidatus Onthenecus intestinigallinarum</name>
    <dbReference type="NCBI Taxonomy" id="2840875"/>
    <lineage>
        <taxon>Bacteria</taxon>
        <taxon>Bacillati</taxon>
        <taxon>Bacillota</taxon>
        <taxon>Clostridia</taxon>
        <taxon>Eubacteriales</taxon>
        <taxon>Candidatus Onthenecus</taxon>
    </lineage>
</organism>
<name>A0A9D0ZBS9_9FIRM</name>
<reference evidence="1" key="1">
    <citation type="submission" date="2020-10" db="EMBL/GenBank/DDBJ databases">
        <authorList>
            <person name="Gilroy R."/>
        </authorList>
    </citation>
    <scope>NUCLEOTIDE SEQUENCE</scope>
    <source>
        <strain evidence="1">ChiSxjej2B14-6234</strain>
    </source>
</reference>
<protein>
    <submittedName>
        <fullName evidence="1">Uncharacterized protein</fullName>
    </submittedName>
</protein>
<evidence type="ECO:0000313" key="2">
    <source>
        <dbReference type="Proteomes" id="UP000886887"/>
    </source>
</evidence>
<reference evidence="1" key="2">
    <citation type="journal article" date="2021" name="PeerJ">
        <title>Extensive microbial diversity within the chicken gut microbiome revealed by metagenomics and culture.</title>
        <authorList>
            <person name="Gilroy R."/>
            <person name="Ravi A."/>
            <person name="Getino M."/>
            <person name="Pursley I."/>
            <person name="Horton D.L."/>
            <person name="Alikhan N.F."/>
            <person name="Baker D."/>
            <person name="Gharbi K."/>
            <person name="Hall N."/>
            <person name="Watson M."/>
            <person name="Adriaenssens E.M."/>
            <person name="Foster-Nyarko E."/>
            <person name="Jarju S."/>
            <person name="Secka A."/>
            <person name="Antonio M."/>
            <person name="Oren A."/>
            <person name="Chaudhuri R.R."/>
            <person name="La Ragione R."/>
            <person name="Hildebrand F."/>
            <person name="Pallen M.J."/>
        </authorList>
    </citation>
    <scope>NUCLEOTIDE SEQUENCE</scope>
    <source>
        <strain evidence="1">ChiSxjej2B14-6234</strain>
    </source>
</reference>
<gene>
    <name evidence="1" type="ORF">IAB73_11280</name>
</gene>
<dbReference type="Proteomes" id="UP000886887">
    <property type="component" value="Unassembled WGS sequence"/>
</dbReference>
<sequence length="45" mass="5271">MMKNHNIQRNNWKSAIKHAASNLYFAMMPTDAGMTNGMLFFHDFH</sequence>
<proteinExistence type="predicted"/>
<dbReference type="EMBL" id="DVFJ01000038">
    <property type="protein sequence ID" value="HIQ72777.1"/>
    <property type="molecule type" value="Genomic_DNA"/>
</dbReference>
<evidence type="ECO:0000313" key="1">
    <source>
        <dbReference type="EMBL" id="HIQ72777.1"/>
    </source>
</evidence>
<accession>A0A9D0ZBS9</accession>
<comment type="caution">
    <text evidence="1">The sequence shown here is derived from an EMBL/GenBank/DDBJ whole genome shotgun (WGS) entry which is preliminary data.</text>
</comment>
<dbReference type="AlphaFoldDB" id="A0A9D0ZBS9"/>